<protein>
    <recommendedName>
        <fullName evidence="6">Fe2OG dioxygenase domain-containing protein</fullName>
    </recommendedName>
</protein>
<evidence type="ECO:0000256" key="1">
    <source>
        <dbReference type="ARBA" id="ARBA00001961"/>
    </source>
</evidence>
<dbReference type="Proteomes" id="UP000317650">
    <property type="component" value="Chromosome 5"/>
</dbReference>
<keyword evidence="3 5" id="KW-0560">Oxidoreductase</keyword>
<comment type="caution">
    <text evidence="7">The sequence shown here is derived from an EMBL/GenBank/DDBJ whole genome shotgun (WGS) entry which is preliminary data.</text>
</comment>
<dbReference type="InterPro" id="IPR044861">
    <property type="entry name" value="IPNS-like_FE2OG_OXY"/>
</dbReference>
<organism evidence="7 8">
    <name type="scientific">Musa balbisiana</name>
    <name type="common">Banana</name>
    <dbReference type="NCBI Taxonomy" id="52838"/>
    <lineage>
        <taxon>Eukaryota</taxon>
        <taxon>Viridiplantae</taxon>
        <taxon>Streptophyta</taxon>
        <taxon>Embryophyta</taxon>
        <taxon>Tracheophyta</taxon>
        <taxon>Spermatophyta</taxon>
        <taxon>Magnoliopsida</taxon>
        <taxon>Liliopsida</taxon>
        <taxon>Zingiberales</taxon>
        <taxon>Musaceae</taxon>
        <taxon>Musa</taxon>
    </lineage>
</organism>
<accession>A0A4S8JUJ2</accession>
<comment type="similarity">
    <text evidence="5">Belongs to the iron/ascorbate-dependent oxidoreductase family.</text>
</comment>
<dbReference type="GO" id="GO:0046872">
    <property type="term" value="F:metal ion binding"/>
    <property type="evidence" value="ECO:0007669"/>
    <property type="project" value="UniProtKB-KW"/>
</dbReference>
<proteinExistence type="inferred from homology"/>
<reference evidence="7 8" key="1">
    <citation type="journal article" date="2019" name="Nat. Plants">
        <title>Genome sequencing of Musa balbisiana reveals subgenome evolution and function divergence in polyploid bananas.</title>
        <authorList>
            <person name="Yao X."/>
        </authorList>
    </citation>
    <scope>NUCLEOTIDE SEQUENCE [LARGE SCALE GENOMIC DNA]</scope>
    <source>
        <strain evidence="8">cv. DH-PKW</strain>
        <tissue evidence="7">Leaves</tissue>
    </source>
</reference>
<dbReference type="PANTHER" id="PTHR47990">
    <property type="entry name" value="2-OXOGLUTARATE (2OG) AND FE(II)-DEPENDENT OXYGENASE SUPERFAMILY PROTEIN-RELATED"/>
    <property type="match status" value="1"/>
</dbReference>
<evidence type="ECO:0000256" key="2">
    <source>
        <dbReference type="ARBA" id="ARBA00022723"/>
    </source>
</evidence>
<gene>
    <name evidence="7" type="ORF">C4D60_Mb05t08130</name>
</gene>
<dbReference type="STRING" id="52838.A0A4S8JUJ2"/>
<dbReference type="Pfam" id="PF03171">
    <property type="entry name" value="2OG-FeII_Oxy"/>
    <property type="match status" value="1"/>
</dbReference>
<dbReference type="SUPFAM" id="SSF51197">
    <property type="entry name" value="Clavaminate synthase-like"/>
    <property type="match status" value="1"/>
</dbReference>
<dbReference type="InterPro" id="IPR026992">
    <property type="entry name" value="DIOX_N"/>
</dbReference>
<name>A0A4S8JUJ2_MUSBA</name>
<dbReference type="EMBL" id="PYDT01000003">
    <property type="protein sequence ID" value="THU65864.1"/>
    <property type="molecule type" value="Genomic_DNA"/>
</dbReference>
<evidence type="ECO:0000313" key="8">
    <source>
        <dbReference type="Proteomes" id="UP000317650"/>
    </source>
</evidence>
<evidence type="ECO:0000256" key="3">
    <source>
        <dbReference type="ARBA" id="ARBA00023002"/>
    </source>
</evidence>
<dbReference type="GO" id="GO:0016491">
    <property type="term" value="F:oxidoreductase activity"/>
    <property type="evidence" value="ECO:0007669"/>
    <property type="project" value="UniProtKB-KW"/>
</dbReference>
<dbReference type="Pfam" id="PF14226">
    <property type="entry name" value="DIOX_N"/>
    <property type="match status" value="1"/>
</dbReference>
<feature type="domain" description="Fe2OG dioxygenase" evidence="6">
    <location>
        <begin position="241"/>
        <end position="349"/>
    </location>
</feature>
<evidence type="ECO:0000256" key="4">
    <source>
        <dbReference type="ARBA" id="ARBA00023004"/>
    </source>
</evidence>
<evidence type="ECO:0000313" key="7">
    <source>
        <dbReference type="EMBL" id="THU65864.1"/>
    </source>
</evidence>
<dbReference type="PROSITE" id="PS51471">
    <property type="entry name" value="FE2OG_OXY"/>
    <property type="match status" value="1"/>
</dbReference>
<dbReference type="InterPro" id="IPR050231">
    <property type="entry name" value="Iron_ascorbate_oxido_reductase"/>
</dbReference>
<evidence type="ECO:0000256" key="5">
    <source>
        <dbReference type="RuleBase" id="RU003682"/>
    </source>
</evidence>
<keyword evidence="4 5" id="KW-0408">Iron</keyword>
<dbReference type="InterPro" id="IPR027443">
    <property type="entry name" value="IPNS-like_sf"/>
</dbReference>
<sequence length="403" mass="43911">MIMPTASELISHHHAHPLDFESVREVPDSHAWPDLHDHPTASAQGAVVPVIDLSATATNVLEQLARACESWGAFQVTGHGVPPGLLRRVEVAARGLFALPTNRKLEAARPADGVSGYGRARISCFFPKLMWSEGFTIAGSPLDHARTLWPDDDPLAFWYVYDARVPTPHALHHLPRPSNAAEKPCCDTTCSDVIEEYKEEMKQLARKLMRMMLMSLGLTEVEAEAEAETGWIGPRDEAGGMSAVLQMNSYPVCPDPDRAMGMAAHTDSTLLTLLFQSNTSGLQVLQVVGDNGRDRTARWVTVPPMPGALIVNVGDLFQILSNGRYRSVVHRAVVNRSSHRVSVAYMCGPPAASKVEPIGKLVGPGCGPVYRPVTWPEYLSVKGKLFDKALASVMRTQASSEHT</sequence>
<evidence type="ECO:0000259" key="6">
    <source>
        <dbReference type="PROSITE" id="PS51471"/>
    </source>
</evidence>
<keyword evidence="2 5" id="KW-0479">Metal-binding</keyword>
<dbReference type="AlphaFoldDB" id="A0A4S8JUJ2"/>
<dbReference type="InterPro" id="IPR005123">
    <property type="entry name" value="Oxoglu/Fe-dep_dioxygenase_dom"/>
</dbReference>
<keyword evidence="8" id="KW-1185">Reference proteome</keyword>
<comment type="cofactor">
    <cofactor evidence="1">
        <name>L-ascorbate</name>
        <dbReference type="ChEBI" id="CHEBI:38290"/>
    </cofactor>
</comment>
<dbReference type="Gene3D" id="2.60.120.330">
    <property type="entry name" value="B-lactam Antibiotic, Isopenicillin N Synthase, Chain"/>
    <property type="match status" value="1"/>
</dbReference>